<proteinExistence type="predicted"/>
<gene>
    <name evidence="2" type="ORF">CBRE1094_LOCUS37475</name>
</gene>
<sequence>MFRWHSTVVQPNDGIARHGTSSASTSAPAPSTDATGPSIEERCIQHGFDLCQSVGERAKRDADGKLVNPAAFLSSVEGSGIKFGPQGGGTLLAIADMRRPTLEEFTRCARMPGSIISGRKPLEPPRPGRGLGHLHSSSQGRGGGASGPPRGRSGVGMGGSMGRQTQR</sequence>
<feature type="compositionally biased region" description="Low complexity" evidence="1">
    <location>
        <begin position="19"/>
        <end position="36"/>
    </location>
</feature>
<feature type="region of interest" description="Disordered" evidence="1">
    <location>
        <begin position="114"/>
        <end position="167"/>
    </location>
</feature>
<accession>A0A7S2IVB3</accession>
<dbReference type="AlphaFoldDB" id="A0A7S2IVB3"/>
<name>A0A7S2IVB3_9EUKA</name>
<dbReference type="EMBL" id="HBGU01068737">
    <property type="protein sequence ID" value="CAD9529451.1"/>
    <property type="molecule type" value="Transcribed_RNA"/>
</dbReference>
<organism evidence="2">
    <name type="scientific">Haptolina brevifila</name>
    <dbReference type="NCBI Taxonomy" id="156173"/>
    <lineage>
        <taxon>Eukaryota</taxon>
        <taxon>Haptista</taxon>
        <taxon>Haptophyta</taxon>
        <taxon>Prymnesiophyceae</taxon>
        <taxon>Prymnesiales</taxon>
        <taxon>Prymnesiaceae</taxon>
        <taxon>Haptolina</taxon>
    </lineage>
</organism>
<feature type="region of interest" description="Disordered" evidence="1">
    <location>
        <begin position="1"/>
        <end position="36"/>
    </location>
</feature>
<reference evidence="2" key="1">
    <citation type="submission" date="2021-01" db="EMBL/GenBank/DDBJ databases">
        <authorList>
            <person name="Corre E."/>
            <person name="Pelletier E."/>
            <person name="Niang G."/>
            <person name="Scheremetjew M."/>
            <person name="Finn R."/>
            <person name="Kale V."/>
            <person name="Holt S."/>
            <person name="Cochrane G."/>
            <person name="Meng A."/>
            <person name="Brown T."/>
            <person name="Cohen L."/>
        </authorList>
    </citation>
    <scope>NUCLEOTIDE SEQUENCE</scope>
    <source>
        <strain evidence="2">UTEX LB 985</strain>
    </source>
</reference>
<protein>
    <submittedName>
        <fullName evidence="2">Uncharacterized protein</fullName>
    </submittedName>
</protein>
<evidence type="ECO:0000256" key="1">
    <source>
        <dbReference type="SAM" id="MobiDB-lite"/>
    </source>
</evidence>
<evidence type="ECO:0000313" key="2">
    <source>
        <dbReference type="EMBL" id="CAD9529451.1"/>
    </source>
</evidence>